<dbReference type="PANTHER" id="PTHR47359:SF3">
    <property type="entry name" value="NLP_P60 DOMAIN-CONTAINING PROTEIN-RELATED"/>
    <property type="match status" value="1"/>
</dbReference>
<evidence type="ECO:0000313" key="8">
    <source>
        <dbReference type="Proteomes" id="UP000198286"/>
    </source>
</evidence>
<dbReference type="SUPFAM" id="SSF54001">
    <property type="entry name" value="Cysteine proteinases"/>
    <property type="match status" value="1"/>
</dbReference>
<organism evidence="7 8">
    <name type="scientific">Mycobacterium intracellulare subsp. chimaera</name>
    <dbReference type="NCBI Taxonomy" id="222805"/>
    <lineage>
        <taxon>Bacteria</taxon>
        <taxon>Bacillati</taxon>
        <taxon>Actinomycetota</taxon>
        <taxon>Actinomycetes</taxon>
        <taxon>Mycobacteriales</taxon>
        <taxon>Mycobacteriaceae</taxon>
        <taxon>Mycobacterium</taxon>
        <taxon>Mycobacterium avium complex (MAC)</taxon>
    </lineage>
</organism>
<dbReference type="GO" id="GO:0006508">
    <property type="term" value="P:proteolysis"/>
    <property type="evidence" value="ECO:0007669"/>
    <property type="project" value="UniProtKB-KW"/>
</dbReference>
<comment type="similarity">
    <text evidence="1">Belongs to the peptidase C40 family.</text>
</comment>
<keyword evidence="4" id="KW-0788">Thiol protease</keyword>
<feature type="compositionally biased region" description="Low complexity" evidence="5">
    <location>
        <begin position="22"/>
        <end position="33"/>
    </location>
</feature>
<accession>A0A7U5RYB7</accession>
<name>A0A7U5RYB7_MYCIT</name>
<evidence type="ECO:0000256" key="4">
    <source>
        <dbReference type="ARBA" id="ARBA00022807"/>
    </source>
</evidence>
<keyword evidence="2" id="KW-0645">Protease</keyword>
<dbReference type="Pfam" id="PF00877">
    <property type="entry name" value="NLPC_P60"/>
    <property type="match status" value="1"/>
</dbReference>
<feature type="compositionally biased region" description="Polar residues" evidence="5">
    <location>
        <begin position="1"/>
        <end position="16"/>
    </location>
</feature>
<dbReference type="AlphaFoldDB" id="A0A7U5RYB7"/>
<dbReference type="InterPro" id="IPR000064">
    <property type="entry name" value="NLP_P60_dom"/>
</dbReference>
<dbReference type="PROSITE" id="PS51935">
    <property type="entry name" value="NLPC_P60"/>
    <property type="match status" value="1"/>
</dbReference>
<evidence type="ECO:0000313" key="7">
    <source>
        <dbReference type="EMBL" id="ASL18388.1"/>
    </source>
</evidence>
<feature type="domain" description="NlpC/P60" evidence="6">
    <location>
        <begin position="180"/>
        <end position="327"/>
    </location>
</feature>
<dbReference type="Gene3D" id="3.90.1720.10">
    <property type="entry name" value="endopeptidase domain like (from Nostoc punctiforme)"/>
    <property type="match status" value="1"/>
</dbReference>
<keyword evidence="7" id="KW-0614">Plasmid</keyword>
<feature type="region of interest" description="Disordered" evidence="5">
    <location>
        <begin position="202"/>
        <end position="222"/>
    </location>
</feature>
<proteinExistence type="inferred from homology"/>
<geneLocation type="plasmid" evidence="7 8">
    <name>unnamed 2</name>
</geneLocation>
<evidence type="ECO:0000256" key="2">
    <source>
        <dbReference type="ARBA" id="ARBA00022670"/>
    </source>
</evidence>
<keyword evidence="3" id="KW-0378">Hydrolase</keyword>
<dbReference type="InterPro" id="IPR051794">
    <property type="entry name" value="PG_Endopeptidase_C40"/>
</dbReference>
<dbReference type="PANTHER" id="PTHR47359">
    <property type="entry name" value="PEPTIDOGLYCAN DL-ENDOPEPTIDASE CWLO"/>
    <property type="match status" value="1"/>
</dbReference>
<sequence>MATDTTVDSPVVNGNLTGLDGAVGAPGTPAAGPGRQGLDAPLTGVNDRDKGLRNSGSHTIANSAAGARDIVDGDAASAAKFGQAGLKGPGSEGLGGGGNGLDAFKSNMLAPGSMLQSAFTEPLQAVQGLTRPLEGALSAPQQLLSPLNSMLGGGGAPGGLGGSLNPMSAVGSTGGSGGLSGDLKSRLDQFVSSTAGRVDYAWGGGHGGAAGPTTGRSDGGGAGDAHGDYAKSGVDCSGFTRWGYAQVLGHDVLGASTSESQFAGGRAVGSPRPMDLAFPPSAFSGGGPHHVQLYVGDGMIAEAPQSGEKVRIRPVSPGTQFRRYLPD</sequence>
<dbReference type="RefSeq" id="WP_089152588.1">
    <property type="nucleotide sequence ID" value="NZ_CP015269.1"/>
</dbReference>
<evidence type="ECO:0000256" key="1">
    <source>
        <dbReference type="ARBA" id="ARBA00007074"/>
    </source>
</evidence>
<dbReference type="GO" id="GO:0008234">
    <property type="term" value="F:cysteine-type peptidase activity"/>
    <property type="evidence" value="ECO:0007669"/>
    <property type="project" value="UniProtKB-KW"/>
</dbReference>
<dbReference type="EMBL" id="CP015269">
    <property type="protein sequence ID" value="ASL18388.1"/>
    <property type="molecule type" value="Genomic_DNA"/>
</dbReference>
<evidence type="ECO:0000256" key="5">
    <source>
        <dbReference type="SAM" id="MobiDB-lite"/>
    </source>
</evidence>
<dbReference type="InterPro" id="IPR038765">
    <property type="entry name" value="Papain-like_cys_pep_sf"/>
</dbReference>
<dbReference type="Proteomes" id="UP000198286">
    <property type="component" value="Plasmid unnamed 2"/>
</dbReference>
<evidence type="ECO:0000259" key="6">
    <source>
        <dbReference type="PROSITE" id="PS51935"/>
    </source>
</evidence>
<gene>
    <name evidence="7" type="ORF">MYCOZU2_06043</name>
</gene>
<protein>
    <submittedName>
        <fullName evidence="7">NLP/P60 protein</fullName>
    </submittedName>
</protein>
<reference evidence="7 8" key="1">
    <citation type="journal article" date="2017" name="Lancet Infect. Dis.">
        <title>Global outbreak of severe Mycobacterium chimaera disease after cardiac surgery: a molecular epidemiological study.</title>
        <authorList>
            <person name="van Ingen J."/>
            <person name="Kohl T."/>
            <person name="Kranzer K."/>
            <person name="Hasse B."/>
            <person name="Keller P."/>
            <person name="Szafranska A."/>
            <person name="Hillemann D."/>
            <person name="Chand M."/>
            <person name="Schreiber P."/>
            <person name="Sommerstein R."/>
            <person name="Berger C."/>
            <person name="Genoni M."/>
            <person name="Ruegg C."/>
            <person name="Troillet N."/>
            <person name="Widmer A.F."/>
            <person name="Becker S.L."/>
            <person name="Herrmann M."/>
            <person name="Eckmanns T."/>
            <person name="Haller S."/>
            <person name="Hoeller C."/>
            <person name="Debast S.B."/>
            <person name="Wolfhagen M.J."/>
            <person name="Hopman J."/>
            <person name="Kluytmans J."/>
            <person name="Langelaar M."/>
            <person name="Notermans D.W."/>
            <person name="ten Oever J."/>
            <person name="van den Barselaar P."/>
            <person name="Vonk A.B.A."/>
            <person name="Vos M.C."/>
            <person name="Ahmed N."/>
            <person name="Brown T."/>
            <person name="Crook D."/>
            <person name="Lamagni T."/>
            <person name="Phin N."/>
            <person name="Smith E.G."/>
            <person name="Zambon M."/>
            <person name="Serr A."/>
            <person name="Goetting T."/>
            <person name="Ebner W."/>
            <person name="Thuermer A."/>
            <person name="Utpatel C."/>
            <person name="Sproer C."/>
            <person name="Bunk B."/>
            <person name="Nubel U."/>
            <person name="Bloemberg G."/>
            <person name="Bottger E."/>
            <person name="Niemann S."/>
            <person name="Wagner D."/>
            <person name="Sax H."/>
        </authorList>
    </citation>
    <scope>NUCLEOTIDE SEQUENCE [LARGE SCALE GENOMIC DNA]</scope>
    <source>
        <strain evidence="7 8">ZUERICH-2</strain>
        <plasmid evidence="7 8">unnamed 2</plasmid>
    </source>
</reference>
<evidence type="ECO:0000256" key="3">
    <source>
        <dbReference type="ARBA" id="ARBA00022801"/>
    </source>
</evidence>
<feature type="region of interest" description="Disordered" evidence="5">
    <location>
        <begin position="1"/>
        <end position="60"/>
    </location>
</feature>